<name>A0A2T7NQW5_POMCA</name>
<dbReference type="OrthoDB" id="18487at2759"/>
<protein>
    <recommendedName>
        <fullName evidence="4">EGF-like domain-containing protein</fullName>
    </recommendedName>
</protein>
<comment type="caution">
    <text evidence="2">The sequence shown here is derived from an EMBL/GenBank/DDBJ whole genome shotgun (WGS) entry which is preliminary data.</text>
</comment>
<dbReference type="InterPro" id="IPR042635">
    <property type="entry name" value="MEGF10/SREC1/2-like"/>
</dbReference>
<gene>
    <name evidence="2" type="ORF">C0Q70_16814</name>
</gene>
<evidence type="ECO:0000256" key="1">
    <source>
        <dbReference type="ARBA" id="ARBA00022536"/>
    </source>
</evidence>
<accession>A0A2T7NQW5</accession>
<proteinExistence type="predicted"/>
<dbReference type="PANTHER" id="PTHR24043:SF8">
    <property type="entry name" value="EGF-LIKE DOMAIN-CONTAINING PROTEIN"/>
    <property type="match status" value="1"/>
</dbReference>
<evidence type="ECO:0000313" key="2">
    <source>
        <dbReference type="EMBL" id="PVD23542.1"/>
    </source>
</evidence>
<sequence>MCVWTAGLANSATSSAVQAHLEPSAQTFVGAVQTVVKRAALPTACAQAGVLRIPPERTAEQSAHRAQAPLAFTAKDRTPVPAAARNVPRRLPGRLVWRRVPTRVSARNIRSELLSRLWSLPQNKAWRAGAVCDAEAGRCADAGVCEEGWTGVRCDKACPPGSYGRRCSSVCGACANGSTCSSVSGECPAGCRKLRSGTACQTPCAACASPSCYGCKGSFGQCLTPKGICLQGCTAGWAGAECRYRCPAGTHGANCTRDCGHCLDNSTQEPTTCDAVTGECPLAYVCLDGWTGKQCDKQCGAGTFGAKCANVCGSCANGNETCSAADGLCTSGCAAHSTGEDCRTECASCSSASCVHCKGSHGQCLLPQGTCLDGCQAGWFGEECRLGCPPGTYGVNCSRDCGRCLKTRRGGQVQYVTQKPDGVQTLACAKRLDGS</sequence>
<reference evidence="2 3" key="1">
    <citation type="submission" date="2018-04" db="EMBL/GenBank/DDBJ databases">
        <title>The genome of golden apple snail Pomacea canaliculata provides insight into stress tolerance and invasive adaptation.</title>
        <authorList>
            <person name="Liu C."/>
            <person name="Liu B."/>
            <person name="Ren Y."/>
            <person name="Zhang Y."/>
            <person name="Wang H."/>
            <person name="Li S."/>
            <person name="Jiang F."/>
            <person name="Yin L."/>
            <person name="Zhang G."/>
            <person name="Qian W."/>
            <person name="Fan W."/>
        </authorList>
    </citation>
    <scope>NUCLEOTIDE SEQUENCE [LARGE SCALE GENOMIC DNA]</scope>
    <source>
        <strain evidence="2">SZHN2017</strain>
        <tissue evidence="2">Muscle</tissue>
    </source>
</reference>
<dbReference type="EMBL" id="PZQS01000010">
    <property type="protein sequence ID" value="PVD23542.1"/>
    <property type="molecule type" value="Genomic_DNA"/>
</dbReference>
<dbReference type="PANTHER" id="PTHR24043">
    <property type="entry name" value="SCAVENGER RECEPTOR CLASS F"/>
    <property type="match status" value="1"/>
</dbReference>
<dbReference type="AlphaFoldDB" id="A0A2T7NQW5"/>
<evidence type="ECO:0000313" key="3">
    <source>
        <dbReference type="Proteomes" id="UP000245119"/>
    </source>
</evidence>
<dbReference type="GO" id="GO:0005044">
    <property type="term" value="F:scavenger receptor activity"/>
    <property type="evidence" value="ECO:0007669"/>
    <property type="project" value="InterPro"/>
</dbReference>
<keyword evidence="3" id="KW-1185">Reference proteome</keyword>
<evidence type="ECO:0008006" key="4">
    <source>
        <dbReference type="Google" id="ProtNLM"/>
    </source>
</evidence>
<organism evidence="2 3">
    <name type="scientific">Pomacea canaliculata</name>
    <name type="common">Golden apple snail</name>
    <dbReference type="NCBI Taxonomy" id="400727"/>
    <lineage>
        <taxon>Eukaryota</taxon>
        <taxon>Metazoa</taxon>
        <taxon>Spiralia</taxon>
        <taxon>Lophotrochozoa</taxon>
        <taxon>Mollusca</taxon>
        <taxon>Gastropoda</taxon>
        <taxon>Caenogastropoda</taxon>
        <taxon>Architaenioglossa</taxon>
        <taxon>Ampullarioidea</taxon>
        <taxon>Ampullariidae</taxon>
        <taxon>Pomacea</taxon>
    </lineage>
</organism>
<dbReference type="Proteomes" id="UP000245119">
    <property type="component" value="Linkage Group LG10"/>
</dbReference>
<dbReference type="Gene3D" id="2.170.300.10">
    <property type="entry name" value="Tie2 ligand-binding domain superfamily"/>
    <property type="match status" value="2"/>
</dbReference>
<keyword evidence="1" id="KW-0245">EGF-like domain</keyword>